<dbReference type="Gene3D" id="3.30.1380.10">
    <property type="match status" value="1"/>
</dbReference>
<keyword evidence="4" id="KW-1185">Reference proteome</keyword>
<dbReference type="SUPFAM" id="SSF55166">
    <property type="entry name" value="Hedgehog/DD-peptidase"/>
    <property type="match status" value="1"/>
</dbReference>
<feature type="domain" description="D-alanyl-D-alanine carboxypeptidase-like core" evidence="2">
    <location>
        <begin position="106"/>
        <end position="200"/>
    </location>
</feature>
<accession>A0ABV5SU19</accession>
<protein>
    <submittedName>
        <fullName evidence="3">M15 family metallopeptidase</fullName>
    </submittedName>
</protein>
<evidence type="ECO:0000313" key="3">
    <source>
        <dbReference type="EMBL" id="MFB9643844.1"/>
    </source>
</evidence>
<dbReference type="CDD" id="cd14846">
    <property type="entry name" value="Peptidase_M15_like"/>
    <property type="match status" value="1"/>
</dbReference>
<dbReference type="Proteomes" id="UP001589667">
    <property type="component" value="Unassembled WGS sequence"/>
</dbReference>
<feature type="region of interest" description="Disordered" evidence="1">
    <location>
        <begin position="56"/>
        <end position="90"/>
    </location>
</feature>
<dbReference type="Pfam" id="PF02557">
    <property type="entry name" value="VanY"/>
    <property type="match status" value="1"/>
</dbReference>
<reference evidence="3 4" key="1">
    <citation type="submission" date="2024-09" db="EMBL/GenBank/DDBJ databases">
        <authorList>
            <person name="Sun Q."/>
            <person name="Mori K."/>
        </authorList>
    </citation>
    <scope>NUCLEOTIDE SEQUENCE [LARGE SCALE GENOMIC DNA]</scope>
    <source>
        <strain evidence="3 4">JCM 14321</strain>
    </source>
</reference>
<dbReference type="InterPro" id="IPR003709">
    <property type="entry name" value="VanY-like_core_dom"/>
</dbReference>
<dbReference type="PANTHER" id="PTHR34385">
    <property type="entry name" value="D-ALANYL-D-ALANINE CARBOXYPEPTIDASE"/>
    <property type="match status" value="1"/>
</dbReference>
<evidence type="ECO:0000313" key="4">
    <source>
        <dbReference type="Proteomes" id="UP001589667"/>
    </source>
</evidence>
<dbReference type="InterPro" id="IPR052179">
    <property type="entry name" value="DD-CPase-like"/>
</dbReference>
<name>A0ABV5SU19_9MICO</name>
<sequence>MTTKARPETSAYRIGTARRPVAARRANPFALLIALALALAIGATMLVTAVAGSLGGPSSSAMPPTGGEPIPGAGPARDGDDAVDGDGRVGAGVSVFDDGEAAVANLDPVLLDAVRRAATDAEAEGIAFVVNSGWRSAEYQEELLRDAVAEYGSAEEAARWVATAETSPHVQGDAIDLGEWQATSWLSEHGAAYGLCQIYANESWHFELRPAAVADGCPEPYADPTEDPRMQR</sequence>
<dbReference type="RefSeq" id="WP_246192303.1">
    <property type="nucleotide sequence ID" value="NZ_BAAANI010000005.1"/>
</dbReference>
<dbReference type="PANTHER" id="PTHR34385:SF1">
    <property type="entry name" value="PEPTIDOGLYCAN L-ALANYL-D-GLUTAMATE ENDOPEPTIDASE CWLK"/>
    <property type="match status" value="1"/>
</dbReference>
<comment type="caution">
    <text evidence="3">The sequence shown here is derived from an EMBL/GenBank/DDBJ whole genome shotgun (WGS) entry which is preliminary data.</text>
</comment>
<dbReference type="InterPro" id="IPR009045">
    <property type="entry name" value="Zn_M74/Hedgehog-like"/>
</dbReference>
<evidence type="ECO:0000259" key="2">
    <source>
        <dbReference type="Pfam" id="PF02557"/>
    </source>
</evidence>
<gene>
    <name evidence="3" type="ORF">ACFFQV_16235</name>
</gene>
<evidence type="ECO:0000256" key="1">
    <source>
        <dbReference type="SAM" id="MobiDB-lite"/>
    </source>
</evidence>
<proteinExistence type="predicted"/>
<dbReference type="EMBL" id="JBHMBL010000004">
    <property type="protein sequence ID" value="MFB9643844.1"/>
    <property type="molecule type" value="Genomic_DNA"/>
</dbReference>
<organism evidence="3 4">
    <name type="scientific">Agromyces lapidis</name>
    <dbReference type="NCBI Taxonomy" id="279574"/>
    <lineage>
        <taxon>Bacteria</taxon>
        <taxon>Bacillati</taxon>
        <taxon>Actinomycetota</taxon>
        <taxon>Actinomycetes</taxon>
        <taxon>Micrococcales</taxon>
        <taxon>Microbacteriaceae</taxon>
        <taxon>Agromyces</taxon>
    </lineage>
</organism>